<name>A0A518KDC3_9BACT</name>
<sequence>MEELESWAISGEQEAQESLAELYAEPGPLRDPSKAYFWFHIAFSFKGNGYSTEFRNKEKSPLYCGPVGDFRNEAQVCELVDELGLAQIQLIDQEARAWLQAFQDSLDVQS</sequence>
<gene>
    <name evidence="1" type="ORF">Spa11_40170</name>
</gene>
<organism evidence="1 2">
    <name type="scientific">Botrimarina mediterranea</name>
    <dbReference type="NCBI Taxonomy" id="2528022"/>
    <lineage>
        <taxon>Bacteria</taxon>
        <taxon>Pseudomonadati</taxon>
        <taxon>Planctomycetota</taxon>
        <taxon>Planctomycetia</taxon>
        <taxon>Pirellulales</taxon>
        <taxon>Lacipirellulaceae</taxon>
        <taxon>Botrimarina</taxon>
    </lineage>
</organism>
<dbReference type="RefSeq" id="WP_419184616.1">
    <property type="nucleotide sequence ID" value="NZ_CP036350.1"/>
</dbReference>
<evidence type="ECO:0000313" key="1">
    <source>
        <dbReference type="EMBL" id="QDV75794.1"/>
    </source>
</evidence>
<dbReference type="EMBL" id="CP036349">
    <property type="protein sequence ID" value="QDV75794.1"/>
    <property type="molecule type" value="Genomic_DNA"/>
</dbReference>
<accession>A0A518KDC3</accession>
<dbReference type="Proteomes" id="UP000316426">
    <property type="component" value="Chromosome"/>
</dbReference>
<reference evidence="1 2" key="1">
    <citation type="submission" date="2019-02" db="EMBL/GenBank/DDBJ databases">
        <title>Deep-cultivation of Planctomycetes and their phenomic and genomic characterization uncovers novel biology.</title>
        <authorList>
            <person name="Wiegand S."/>
            <person name="Jogler M."/>
            <person name="Boedeker C."/>
            <person name="Pinto D."/>
            <person name="Vollmers J."/>
            <person name="Rivas-Marin E."/>
            <person name="Kohn T."/>
            <person name="Peeters S.H."/>
            <person name="Heuer A."/>
            <person name="Rast P."/>
            <person name="Oberbeckmann S."/>
            <person name="Bunk B."/>
            <person name="Jeske O."/>
            <person name="Meyerdierks A."/>
            <person name="Storesund J.E."/>
            <person name="Kallscheuer N."/>
            <person name="Luecker S."/>
            <person name="Lage O.M."/>
            <person name="Pohl T."/>
            <person name="Merkel B.J."/>
            <person name="Hornburger P."/>
            <person name="Mueller R.-W."/>
            <person name="Bruemmer F."/>
            <person name="Labrenz M."/>
            <person name="Spormann A.M."/>
            <person name="Op den Camp H."/>
            <person name="Overmann J."/>
            <person name="Amann R."/>
            <person name="Jetten M.S.M."/>
            <person name="Mascher T."/>
            <person name="Medema M.H."/>
            <person name="Devos D.P."/>
            <person name="Kaster A.-K."/>
            <person name="Ovreas L."/>
            <person name="Rohde M."/>
            <person name="Galperin M.Y."/>
            <person name="Jogler C."/>
        </authorList>
    </citation>
    <scope>NUCLEOTIDE SEQUENCE [LARGE SCALE GENOMIC DNA]</scope>
    <source>
        <strain evidence="1 2">Spa11</strain>
    </source>
</reference>
<evidence type="ECO:0000313" key="2">
    <source>
        <dbReference type="Proteomes" id="UP000316426"/>
    </source>
</evidence>
<dbReference type="KEGG" id="bmei:Spa11_40170"/>
<proteinExistence type="predicted"/>
<keyword evidence="2" id="KW-1185">Reference proteome</keyword>
<protein>
    <submittedName>
        <fullName evidence="1">Uncharacterized protein</fullName>
    </submittedName>
</protein>
<dbReference type="AlphaFoldDB" id="A0A518KDC3"/>